<feature type="domain" description="Helitron helicase-like" evidence="1">
    <location>
        <begin position="86"/>
        <end position="243"/>
    </location>
</feature>
<proteinExistence type="predicted"/>
<reference evidence="2 3" key="1">
    <citation type="journal article" date="2021" name="Elife">
        <title>Chloroplast acquisition without the gene transfer in kleptoplastic sea slugs, Plakobranchus ocellatus.</title>
        <authorList>
            <person name="Maeda T."/>
            <person name="Takahashi S."/>
            <person name="Yoshida T."/>
            <person name="Shimamura S."/>
            <person name="Takaki Y."/>
            <person name="Nagai Y."/>
            <person name="Toyoda A."/>
            <person name="Suzuki Y."/>
            <person name="Arimoto A."/>
            <person name="Ishii H."/>
            <person name="Satoh N."/>
            <person name="Nishiyama T."/>
            <person name="Hasebe M."/>
            <person name="Maruyama T."/>
            <person name="Minagawa J."/>
            <person name="Obokata J."/>
            <person name="Shigenobu S."/>
        </authorList>
    </citation>
    <scope>NUCLEOTIDE SEQUENCE [LARGE SCALE GENOMIC DNA]</scope>
</reference>
<organism evidence="2 3">
    <name type="scientific">Elysia marginata</name>
    <dbReference type="NCBI Taxonomy" id="1093978"/>
    <lineage>
        <taxon>Eukaryota</taxon>
        <taxon>Metazoa</taxon>
        <taxon>Spiralia</taxon>
        <taxon>Lophotrochozoa</taxon>
        <taxon>Mollusca</taxon>
        <taxon>Gastropoda</taxon>
        <taxon>Heterobranchia</taxon>
        <taxon>Euthyneura</taxon>
        <taxon>Panpulmonata</taxon>
        <taxon>Sacoglossa</taxon>
        <taxon>Placobranchoidea</taxon>
        <taxon>Plakobranchidae</taxon>
        <taxon>Elysia</taxon>
    </lineage>
</organism>
<comment type="caution">
    <text evidence="2">The sequence shown here is derived from an EMBL/GenBank/DDBJ whole genome shotgun (WGS) entry which is preliminary data.</text>
</comment>
<dbReference type="Pfam" id="PF14214">
    <property type="entry name" value="Helitron_like_N"/>
    <property type="match status" value="1"/>
</dbReference>
<keyword evidence="2" id="KW-0378">Hydrolase</keyword>
<dbReference type="PANTHER" id="PTHR45786">
    <property type="entry name" value="DNA BINDING PROTEIN-LIKE"/>
    <property type="match status" value="1"/>
</dbReference>
<keyword evidence="2" id="KW-0547">Nucleotide-binding</keyword>
<protein>
    <submittedName>
        <fullName evidence="2">ATP-dependent DNA helicase PIF1</fullName>
    </submittedName>
</protein>
<sequence>MNTPGVTTFHVLTSSEIAALLPGDSTGNLDIILRSREGDGQELKRINTCHRSYDSLLYILIFPTGCDGWHLGLNRIDNRKLTAADFYKSRLQIHHEDFNIFFKGKKLTELYAVDQWAKVEAGRLDWVRRNKKALRVEKYQGLLDAVQAGDVNEIGVKVILPSTIYGSPRFYSEAFQDAMAIVRHLGKPDIFITFTCNSKWSLNPQEQACDRPDLSCRIFKQKFDALMDDILKSKILGSVTSSYCYSRIPEKGSTTCPYPSHHGY</sequence>
<dbReference type="Proteomes" id="UP000762676">
    <property type="component" value="Unassembled WGS sequence"/>
</dbReference>
<evidence type="ECO:0000313" key="3">
    <source>
        <dbReference type="Proteomes" id="UP000762676"/>
    </source>
</evidence>
<keyword evidence="2" id="KW-0347">Helicase</keyword>
<evidence type="ECO:0000313" key="2">
    <source>
        <dbReference type="EMBL" id="GFR71486.1"/>
    </source>
</evidence>
<keyword evidence="3" id="KW-1185">Reference proteome</keyword>
<accession>A0AAV4FEZ7</accession>
<dbReference type="PANTHER" id="PTHR45786:SF74">
    <property type="entry name" value="ATP-DEPENDENT DNA HELICASE"/>
    <property type="match status" value="1"/>
</dbReference>
<evidence type="ECO:0000259" key="1">
    <source>
        <dbReference type="Pfam" id="PF14214"/>
    </source>
</evidence>
<keyword evidence="2" id="KW-0067">ATP-binding</keyword>
<dbReference type="InterPro" id="IPR025476">
    <property type="entry name" value="Helitron_helicase-like"/>
</dbReference>
<dbReference type="GO" id="GO:0004386">
    <property type="term" value="F:helicase activity"/>
    <property type="evidence" value="ECO:0007669"/>
    <property type="project" value="UniProtKB-KW"/>
</dbReference>
<name>A0AAV4FEZ7_9GAST</name>
<dbReference type="AlphaFoldDB" id="A0AAV4FEZ7"/>
<dbReference type="EMBL" id="BMAT01007789">
    <property type="protein sequence ID" value="GFR71486.1"/>
    <property type="molecule type" value="Genomic_DNA"/>
</dbReference>
<gene>
    <name evidence="2" type="ORF">ElyMa_003815200</name>
</gene>